<dbReference type="InterPro" id="IPR029058">
    <property type="entry name" value="AB_hydrolase_fold"/>
</dbReference>
<dbReference type="RefSeq" id="WP_342024302.1">
    <property type="nucleotide sequence ID" value="NZ_CP151657.1"/>
</dbReference>
<dbReference type="Proteomes" id="UP001448858">
    <property type="component" value="Chromosome"/>
</dbReference>
<reference evidence="4 5" key="1">
    <citation type="submission" date="2024-04" db="EMBL/GenBank/DDBJ databases">
        <title>Arthrobacter sp. from Plains bison fecal sample.</title>
        <authorList>
            <person name="Ruzzini A."/>
        </authorList>
    </citation>
    <scope>NUCLEOTIDE SEQUENCE [LARGE SCALE GENOMIC DNA]</scope>
    <source>
        <strain evidence="4 5">EINP1</strain>
    </source>
</reference>
<proteinExistence type="inferred from homology"/>
<evidence type="ECO:0000313" key="4">
    <source>
        <dbReference type="EMBL" id="WZP16696.1"/>
    </source>
</evidence>
<name>A0ABZ2ZZ70_9MICC</name>
<evidence type="ECO:0000259" key="3">
    <source>
        <dbReference type="Pfam" id="PF02230"/>
    </source>
</evidence>
<organism evidence="4 5">
    <name type="scientific">Arthrobacter citreus</name>
    <dbReference type="NCBI Taxonomy" id="1670"/>
    <lineage>
        <taxon>Bacteria</taxon>
        <taxon>Bacillati</taxon>
        <taxon>Actinomycetota</taxon>
        <taxon>Actinomycetes</taxon>
        <taxon>Micrococcales</taxon>
        <taxon>Micrococcaceae</taxon>
        <taxon>Arthrobacter</taxon>
    </lineage>
</organism>
<gene>
    <name evidence="4" type="ORF">AAE021_03695</name>
</gene>
<dbReference type="PANTHER" id="PTHR10655:SF17">
    <property type="entry name" value="LYSOPHOSPHOLIPASE-LIKE PROTEIN 1"/>
    <property type="match status" value="1"/>
</dbReference>
<dbReference type="SUPFAM" id="SSF53474">
    <property type="entry name" value="alpha/beta-Hydrolases"/>
    <property type="match status" value="1"/>
</dbReference>
<dbReference type="InterPro" id="IPR050565">
    <property type="entry name" value="LYPA1-2/EST-like"/>
</dbReference>
<feature type="domain" description="Phospholipase/carboxylesterase/thioesterase" evidence="3">
    <location>
        <begin position="27"/>
        <end position="215"/>
    </location>
</feature>
<accession>A0ABZ2ZZ70</accession>
<evidence type="ECO:0000313" key="5">
    <source>
        <dbReference type="Proteomes" id="UP001448858"/>
    </source>
</evidence>
<comment type="similarity">
    <text evidence="1">Belongs to the AB hydrolase superfamily. AB hydrolase 2 family.</text>
</comment>
<keyword evidence="2" id="KW-0378">Hydrolase</keyword>
<dbReference type="Pfam" id="PF02230">
    <property type="entry name" value="Abhydrolase_2"/>
    <property type="match status" value="1"/>
</dbReference>
<sequence length="232" mass="25506">MPANPHLMHEPLWYGTSLEDAALVVYAVHGRGQSPAFMAQVADRVDIPEVAWALPAARNQSWYPESFLAPIKENQPALDDALQTVRTQLGSLMDHDGPPVVVLGFSQGACLLSEYLLRDQPHLAGAFLHTGGYLGSSEREWGLSSPSQASSPSNLSGLTVELCTAREDAWVPLHRVEATQRAFRSLGAAAELTVYDDSEHHLNDDSIQRIRRYLRHRTVLPTAKRGEHGPDV</sequence>
<dbReference type="EMBL" id="CP151657">
    <property type="protein sequence ID" value="WZP16696.1"/>
    <property type="molecule type" value="Genomic_DNA"/>
</dbReference>
<protein>
    <submittedName>
        <fullName evidence="4">Phospholipase</fullName>
    </submittedName>
</protein>
<keyword evidence="5" id="KW-1185">Reference proteome</keyword>
<dbReference type="Gene3D" id="3.40.50.1820">
    <property type="entry name" value="alpha/beta hydrolase"/>
    <property type="match status" value="1"/>
</dbReference>
<evidence type="ECO:0000256" key="2">
    <source>
        <dbReference type="ARBA" id="ARBA00022801"/>
    </source>
</evidence>
<dbReference type="InterPro" id="IPR003140">
    <property type="entry name" value="PLipase/COase/thioEstase"/>
</dbReference>
<evidence type="ECO:0000256" key="1">
    <source>
        <dbReference type="ARBA" id="ARBA00006499"/>
    </source>
</evidence>
<dbReference type="PANTHER" id="PTHR10655">
    <property type="entry name" value="LYSOPHOSPHOLIPASE-RELATED"/>
    <property type="match status" value="1"/>
</dbReference>